<comment type="caution">
    <text evidence="14">The sequence shown here is derived from an EMBL/GenBank/DDBJ whole genome shotgun (WGS) entry which is preliminary data.</text>
</comment>
<dbReference type="Pfam" id="PF07715">
    <property type="entry name" value="Plug"/>
    <property type="match status" value="1"/>
</dbReference>
<organism evidence="14 15">
    <name type="scientific">Caulobacter segnis</name>
    <dbReference type="NCBI Taxonomy" id="88688"/>
    <lineage>
        <taxon>Bacteria</taxon>
        <taxon>Pseudomonadati</taxon>
        <taxon>Pseudomonadota</taxon>
        <taxon>Alphaproteobacteria</taxon>
        <taxon>Caulobacterales</taxon>
        <taxon>Caulobacteraceae</taxon>
        <taxon>Caulobacter</taxon>
    </lineage>
</organism>
<evidence type="ECO:0000259" key="12">
    <source>
        <dbReference type="Pfam" id="PF00593"/>
    </source>
</evidence>
<gene>
    <name evidence="14" type="ORF">DI526_04235</name>
</gene>
<evidence type="ECO:0000313" key="14">
    <source>
        <dbReference type="EMBL" id="PZR36170.1"/>
    </source>
</evidence>
<dbReference type="InterPro" id="IPR012910">
    <property type="entry name" value="Plug_dom"/>
</dbReference>
<evidence type="ECO:0000259" key="13">
    <source>
        <dbReference type="Pfam" id="PF07715"/>
    </source>
</evidence>
<dbReference type="InterPro" id="IPR036942">
    <property type="entry name" value="Beta-barrel_TonB_sf"/>
</dbReference>
<sequence length="675" mass="72698">MHSRINPLKTQLLFGAALIALAPAIVHAETPVQVEDVIVTALRAPTPLSQVAAPVNLVSQKDFADRQAQGFAEVLERLPNVEFFGGPRLQGEMPSVRGATGRQVLISVDGARQNATPSLSTPLFLDPAFISRVEVLKGVGSSLYGAGALGGVLAFKTVSTDDLLAKDAVIGADARADYQSANGGKRLSARTYARSGGFDGLVGLALGEWGPVRQGGGTRLRPADGDSQTVIAKGGWNASDRVRAELSHIYYRLNDFQPNNPQADASFPYFQDNYAIQRQTVARLTGENAAGGEAFNLSVYRTTLNSGARENRAVTPVLTSTSTATRTTGFTGSGVLDFKTGPIGHRLVAGGDGYRDKIASRTDGQPGTVSPDGEQTSLGGFVRDEIALSSWLSVTPAARYDRYETKLASATTPKTSDTRVSPSLTASVRPASGALVYLSWGEAFRAPAVNELYQSLSQATAFANFRANPDLKPELSREWDLGASWSGKLPNGWGRLSLRGDAFKAKVDDLITSVVVGFYTNPFLGRRPIQQYQNVSKAKREGVEVEARLERGVVSAELGYSRIRVTDEMTGANLFSPPDKWTLGLNYAVSPDVSLRWRSSIVAAQDYDTTVIRRRPAYDVHDAFVSWAPAGRAWRVDLGVTNLFDEQYAAYKQSTAYPNVYEQGRSLRVGLAAKF</sequence>
<dbReference type="InterPro" id="IPR000531">
    <property type="entry name" value="Beta-barrel_TonB"/>
</dbReference>
<keyword evidence="8 9" id="KW-0998">Cell outer membrane</keyword>
<keyword evidence="11" id="KW-0732">Signal</keyword>
<feature type="domain" description="TonB-dependent receptor-like beta-barrel" evidence="12">
    <location>
        <begin position="236"/>
        <end position="643"/>
    </location>
</feature>
<name>A0A2W5V8R1_9CAUL</name>
<dbReference type="InterPro" id="IPR037066">
    <property type="entry name" value="Plug_dom_sf"/>
</dbReference>
<dbReference type="InterPro" id="IPR011276">
    <property type="entry name" value="TonB_haem/Hb_rcpt"/>
</dbReference>
<protein>
    <recommendedName>
        <fullName evidence="16">TonB-dependent receptor</fullName>
    </recommendedName>
</protein>
<reference evidence="14 15" key="1">
    <citation type="submission" date="2017-08" db="EMBL/GenBank/DDBJ databases">
        <title>Infants hospitalized years apart are colonized by the same room-sourced microbial strains.</title>
        <authorList>
            <person name="Brooks B."/>
            <person name="Olm M.R."/>
            <person name="Firek B.A."/>
            <person name="Baker R."/>
            <person name="Thomas B.C."/>
            <person name="Morowitz M.J."/>
            <person name="Banfield J.F."/>
        </authorList>
    </citation>
    <scope>NUCLEOTIDE SEQUENCE [LARGE SCALE GENOMIC DNA]</scope>
    <source>
        <strain evidence="14">S2_003_000_R2_4</strain>
    </source>
</reference>
<dbReference type="GO" id="GO:0015344">
    <property type="term" value="F:siderophore uptake transmembrane transporter activity"/>
    <property type="evidence" value="ECO:0007669"/>
    <property type="project" value="TreeGrafter"/>
</dbReference>
<evidence type="ECO:0000256" key="3">
    <source>
        <dbReference type="ARBA" id="ARBA00022448"/>
    </source>
</evidence>
<feature type="domain" description="TonB-dependent receptor plug" evidence="13">
    <location>
        <begin position="48"/>
        <end position="152"/>
    </location>
</feature>
<evidence type="ECO:0000256" key="1">
    <source>
        <dbReference type="ARBA" id="ARBA00004571"/>
    </source>
</evidence>
<dbReference type="Gene3D" id="2.40.170.20">
    <property type="entry name" value="TonB-dependent receptor, beta-barrel domain"/>
    <property type="match status" value="1"/>
</dbReference>
<evidence type="ECO:0000256" key="2">
    <source>
        <dbReference type="ARBA" id="ARBA00009810"/>
    </source>
</evidence>
<evidence type="ECO:0000256" key="10">
    <source>
        <dbReference type="RuleBase" id="RU003357"/>
    </source>
</evidence>
<evidence type="ECO:0000256" key="8">
    <source>
        <dbReference type="ARBA" id="ARBA00023237"/>
    </source>
</evidence>
<dbReference type="AlphaFoldDB" id="A0A2W5V8R1"/>
<keyword evidence="4 9" id="KW-1134">Transmembrane beta strand</keyword>
<keyword evidence="5 9" id="KW-0812">Transmembrane</keyword>
<dbReference type="PANTHER" id="PTHR30069:SF41">
    <property type="entry name" value="HEME_HEMOPEXIN UTILIZATION PROTEIN C"/>
    <property type="match status" value="1"/>
</dbReference>
<evidence type="ECO:0000256" key="4">
    <source>
        <dbReference type="ARBA" id="ARBA00022452"/>
    </source>
</evidence>
<dbReference type="EMBL" id="QFQZ01000008">
    <property type="protein sequence ID" value="PZR36170.1"/>
    <property type="molecule type" value="Genomic_DNA"/>
</dbReference>
<dbReference type="Gene3D" id="2.170.130.10">
    <property type="entry name" value="TonB-dependent receptor, plug domain"/>
    <property type="match status" value="1"/>
</dbReference>
<dbReference type="GO" id="GO:0015232">
    <property type="term" value="F:heme transmembrane transporter activity"/>
    <property type="evidence" value="ECO:0007669"/>
    <property type="project" value="InterPro"/>
</dbReference>
<keyword evidence="3 9" id="KW-0813">Transport</keyword>
<dbReference type="InterPro" id="IPR039426">
    <property type="entry name" value="TonB-dep_rcpt-like"/>
</dbReference>
<evidence type="ECO:0000256" key="7">
    <source>
        <dbReference type="ARBA" id="ARBA00023136"/>
    </source>
</evidence>
<evidence type="ECO:0000256" key="9">
    <source>
        <dbReference type="PROSITE-ProRule" id="PRU01360"/>
    </source>
</evidence>
<dbReference type="PANTHER" id="PTHR30069">
    <property type="entry name" value="TONB-DEPENDENT OUTER MEMBRANE RECEPTOR"/>
    <property type="match status" value="1"/>
</dbReference>
<dbReference type="GO" id="GO:0009279">
    <property type="term" value="C:cell outer membrane"/>
    <property type="evidence" value="ECO:0007669"/>
    <property type="project" value="UniProtKB-SubCell"/>
</dbReference>
<evidence type="ECO:0000313" key="15">
    <source>
        <dbReference type="Proteomes" id="UP000249393"/>
    </source>
</evidence>
<evidence type="ECO:0008006" key="16">
    <source>
        <dbReference type="Google" id="ProtNLM"/>
    </source>
</evidence>
<comment type="similarity">
    <text evidence="2 9 10">Belongs to the TonB-dependent receptor family.</text>
</comment>
<evidence type="ECO:0000256" key="5">
    <source>
        <dbReference type="ARBA" id="ARBA00022692"/>
    </source>
</evidence>
<accession>A0A2W5V8R1</accession>
<dbReference type="RefSeq" id="WP_304274451.1">
    <property type="nucleotide sequence ID" value="NZ_QFQZ01000008.1"/>
</dbReference>
<evidence type="ECO:0000256" key="11">
    <source>
        <dbReference type="SAM" id="SignalP"/>
    </source>
</evidence>
<keyword evidence="7 9" id="KW-0472">Membrane</keyword>
<feature type="chain" id="PRO_5015851863" description="TonB-dependent receptor" evidence="11">
    <location>
        <begin position="29"/>
        <end position="675"/>
    </location>
</feature>
<dbReference type="Pfam" id="PF00593">
    <property type="entry name" value="TonB_dep_Rec_b-barrel"/>
    <property type="match status" value="1"/>
</dbReference>
<dbReference type="GO" id="GO:0044718">
    <property type="term" value="P:siderophore transmembrane transport"/>
    <property type="evidence" value="ECO:0007669"/>
    <property type="project" value="TreeGrafter"/>
</dbReference>
<comment type="subcellular location">
    <subcellularLocation>
        <location evidence="1 9">Cell outer membrane</location>
        <topology evidence="1 9">Multi-pass membrane protein</topology>
    </subcellularLocation>
</comment>
<dbReference type="Proteomes" id="UP000249393">
    <property type="component" value="Unassembled WGS sequence"/>
</dbReference>
<dbReference type="SUPFAM" id="SSF56935">
    <property type="entry name" value="Porins"/>
    <property type="match status" value="1"/>
</dbReference>
<dbReference type="PROSITE" id="PS52016">
    <property type="entry name" value="TONB_DEPENDENT_REC_3"/>
    <property type="match status" value="1"/>
</dbReference>
<evidence type="ECO:0000256" key="6">
    <source>
        <dbReference type="ARBA" id="ARBA00023077"/>
    </source>
</evidence>
<proteinExistence type="inferred from homology"/>
<keyword evidence="6 10" id="KW-0798">TonB box</keyword>
<dbReference type="NCBIfam" id="TIGR01785">
    <property type="entry name" value="TonB-hemin"/>
    <property type="match status" value="1"/>
</dbReference>
<dbReference type="CDD" id="cd01347">
    <property type="entry name" value="ligand_gated_channel"/>
    <property type="match status" value="1"/>
</dbReference>
<feature type="signal peptide" evidence="11">
    <location>
        <begin position="1"/>
        <end position="28"/>
    </location>
</feature>